<proteinExistence type="predicted"/>
<evidence type="ECO:0000313" key="1">
    <source>
        <dbReference type="EMBL" id="CAB4144806.1"/>
    </source>
</evidence>
<name>A0A6J5MI92_9CAUD</name>
<gene>
    <name evidence="1" type="ORF">UFOVP458_67</name>
</gene>
<reference evidence="1" key="1">
    <citation type="submission" date="2020-04" db="EMBL/GenBank/DDBJ databases">
        <authorList>
            <person name="Chiriac C."/>
            <person name="Salcher M."/>
            <person name="Ghai R."/>
            <person name="Kavagutti S V."/>
        </authorList>
    </citation>
    <scope>NUCLEOTIDE SEQUENCE</scope>
</reference>
<protein>
    <submittedName>
        <fullName evidence="1">Uncharacterized protein</fullName>
    </submittedName>
</protein>
<sequence>MNEQEKETSLKYFYERVLESFNYSSDEYYAITEAFNEAWEKYEEEGIEIYKEGYKKGYEEGVKYTDGLISNEKFPF</sequence>
<dbReference type="EMBL" id="LR796437">
    <property type="protein sequence ID" value="CAB4144806.1"/>
    <property type="molecule type" value="Genomic_DNA"/>
</dbReference>
<organism evidence="1">
    <name type="scientific">uncultured Caudovirales phage</name>
    <dbReference type="NCBI Taxonomy" id="2100421"/>
    <lineage>
        <taxon>Viruses</taxon>
        <taxon>Duplodnaviria</taxon>
        <taxon>Heunggongvirae</taxon>
        <taxon>Uroviricota</taxon>
        <taxon>Caudoviricetes</taxon>
        <taxon>Peduoviridae</taxon>
        <taxon>Maltschvirus</taxon>
        <taxon>Maltschvirus maltsch</taxon>
    </lineage>
</organism>
<accession>A0A6J5MI92</accession>